<dbReference type="SMART" id="SM00086">
    <property type="entry name" value="PAC"/>
    <property type="match status" value="2"/>
</dbReference>
<dbReference type="SUPFAM" id="SSF55785">
    <property type="entry name" value="PYP-like sensor domain (PAS domain)"/>
    <property type="match status" value="2"/>
</dbReference>
<dbReference type="SUPFAM" id="SSF55781">
    <property type="entry name" value="GAF domain-like"/>
    <property type="match status" value="1"/>
</dbReference>
<dbReference type="HOGENOM" id="CLU_453985_0_0_6"/>
<dbReference type="InterPro" id="IPR001610">
    <property type="entry name" value="PAC"/>
</dbReference>
<dbReference type="Pfam" id="PF00990">
    <property type="entry name" value="GGDEF"/>
    <property type="match status" value="1"/>
</dbReference>
<dbReference type="Pfam" id="PF08447">
    <property type="entry name" value="PAS_3"/>
    <property type="match status" value="1"/>
</dbReference>
<dbReference type="InterPro" id="IPR029787">
    <property type="entry name" value="Nucleotide_cyclase"/>
</dbReference>
<dbReference type="PANTHER" id="PTHR46663:SF3">
    <property type="entry name" value="SLL0267 PROTEIN"/>
    <property type="match status" value="1"/>
</dbReference>
<dbReference type="InterPro" id="IPR013655">
    <property type="entry name" value="PAS_fold_3"/>
</dbReference>
<dbReference type="KEGG" id="hhc:M911_10265"/>
<dbReference type="SMART" id="SM00267">
    <property type="entry name" value="GGDEF"/>
    <property type="match status" value="1"/>
</dbReference>
<dbReference type="Pfam" id="PF13426">
    <property type="entry name" value="PAS_9"/>
    <property type="match status" value="1"/>
</dbReference>
<dbReference type="PROSITE" id="PS50113">
    <property type="entry name" value="PAC"/>
    <property type="match status" value="2"/>
</dbReference>
<evidence type="ECO:0000313" key="6">
    <source>
        <dbReference type="EMBL" id="AHK79468.1"/>
    </source>
</evidence>
<feature type="domain" description="PAS" evidence="3">
    <location>
        <begin position="317"/>
        <end position="356"/>
    </location>
</feature>
<dbReference type="InterPro" id="IPR029016">
    <property type="entry name" value="GAF-like_dom_sf"/>
</dbReference>
<dbReference type="OrthoDB" id="8416215at2"/>
<dbReference type="Gene3D" id="3.30.70.270">
    <property type="match status" value="1"/>
</dbReference>
<reference evidence="6 7" key="1">
    <citation type="journal article" date="2014" name="J Genomics">
        <title>Draft Genome Sequence of the Extremely Halophilic Phototrophic Purple Sulfur Bacterium Halorhodospira halochloris.</title>
        <authorList>
            <person name="Singh K.S."/>
            <person name="Kirksey J."/>
            <person name="Hoff W.D."/>
            <person name="Deole R."/>
        </authorList>
    </citation>
    <scope>NUCLEOTIDE SEQUENCE [LARGE SCALE GENOMIC DNA]</scope>
    <source>
        <strain evidence="6 7">A</strain>
    </source>
</reference>
<dbReference type="FunFam" id="3.30.70.270:FF:000001">
    <property type="entry name" value="Diguanylate cyclase domain protein"/>
    <property type="match status" value="1"/>
</dbReference>
<dbReference type="InterPro" id="IPR000160">
    <property type="entry name" value="GGDEF_dom"/>
</dbReference>
<dbReference type="SMART" id="SM00065">
    <property type="entry name" value="GAF"/>
    <property type="match status" value="1"/>
</dbReference>
<dbReference type="InterPro" id="IPR035965">
    <property type="entry name" value="PAS-like_dom_sf"/>
</dbReference>
<feature type="domain" description="PAC" evidence="4">
    <location>
        <begin position="95"/>
        <end position="147"/>
    </location>
</feature>
<dbReference type="SMART" id="SM00091">
    <property type="entry name" value="PAS"/>
    <property type="match status" value="2"/>
</dbReference>
<reference evidence="7" key="2">
    <citation type="submission" date="2014-02" db="EMBL/GenBank/DDBJ databases">
        <title>Draft Genome Sequence of extremely halophilic bacteria Halorhodospira halochloris.</title>
        <authorList>
            <person name="Singh K.S."/>
        </authorList>
    </citation>
    <scope>NUCLEOTIDE SEQUENCE [LARGE SCALE GENOMIC DNA]</scope>
    <source>
        <strain evidence="7">A</strain>
    </source>
</reference>
<dbReference type="PROSITE" id="PS50112">
    <property type="entry name" value="PAS"/>
    <property type="match status" value="1"/>
</dbReference>
<dbReference type="InterPro" id="IPR000014">
    <property type="entry name" value="PAS"/>
</dbReference>
<dbReference type="FunFam" id="3.30.450.20:FF:000099">
    <property type="entry name" value="Sensory box sensor histidine kinase"/>
    <property type="match status" value="1"/>
</dbReference>
<evidence type="ECO:0000256" key="1">
    <source>
        <dbReference type="ARBA" id="ARBA00001946"/>
    </source>
</evidence>
<dbReference type="EMBL" id="CP007268">
    <property type="protein sequence ID" value="AHK79468.1"/>
    <property type="molecule type" value="Genomic_DNA"/>
</dbReference>
<dbReference type="InterPro" id="IPR052163">
    <property type="entry name" value="DGC-Regulatory_Protein"/>
</dbReference>
<dbReference type="SUPFAM" id="SSF55073">
    <property type="entry name" value="Nucleotide cyclase"/>
    <property type="match status" value="1"/>
</dbReference>
<evidence type="ECO:0000313" key="7">
    <source>
        <dbReference type="Proteomes" id="UP000019442"/>
    </source>
</evidence>
<gene>
    <name evidence="6" type="ORF">M911_10265</name>
</gene>
<dbReference type="NCBIfam" id="TIGR00229">
    <property type="entry name" value="sensory_box"/>
    <property type="match status" value="2"/>
</dbReference>
<dbReference type="InterPro" id="IPR043128">
    <property type="entry name" value="Rev_trsase/Diguanyl_cyclase"/>
</dbReference>
<dbReference type="PATRIC" id="fig|1354791.3.peg.2503"/>
<dbReference type="InterPro" id="IPR000700">
    <property type="entry name" value="PAS-assoc_C"/>
</dbReference>
<evidence type="ECO:0000256" key="2">
    <source>
        <dbReference type="SAM" id="MobiDB-lite"/>
    </source>
</evidence>
<dbReference type="AlphaFoldDB" id="W8KJY1"/>
<dbReference type="GO" id="GO:0003824">
    <property type="term" value="F:catalytic activity"/>
    <property type="evidence" value="ECO:0007669"/>
    <property type="project" value="UniProtKB-ARBA"/>
</dbReference>
<evidence type="ECO:0000259" key="5">
    <source>
        <dbReference type="PROSITE" id="PS50887"/>
    </source>
</evidence>
<dbReference type="PANTHER" id="PTHR46663">
    <property type="entry name" value="DIGUANYLATE CYCLASE DGCT-RELATED"/>
    <property type="match status" value="1"/>
</dbReference>
<dbReference type="Gene3D" id="3.30.450.40">
    <property type="match status" value="1"/>
</dbReference>
<feature type="compositionally biased region" description="Polar residues" evidence="2">
    <location>
        <begin position="1"/>
        <end position="15"/>
    </location>
</feature>
<name>W8KJY1_9GAMM</name>
<dbReference type="InterPro" id="IPR003018">
    <property type="entry name" value="GAF"/>
</dbReference>
<dbReference type="CDD" id="cd00130">
    <property type="entry name" value="PAS"/>
    <property type="match status" value="2"/>
</dbReference>
<dbReference type="CDD" id="cd01949">
    <property type="entry name" value="GGDEF"/>
    <property type="match status" value="1"/>
</dbReference>
<organism evidence="6 7">
    <name type="scientific">Ectothiorhodospira haloalkaliphila</name>
    <dbReference type="NCBI Taxonomy" id="421628"/>
    <lineage>
        <taxon>Bacteria</taxon>
        <taxon>Pseudomonadati</taxon>
        <taxon>Pseudomonadota</taxon>
        <taxon>Gammaproteobacteria</taxon>
        <taxon>Chromatiales</taxon>
        <taxon>Ectothiorhodospiraceae</taxon>
        <taxon>Ectothiorhodospira</taxon>
    </lineage>
</organism>
<dbReference type="Gene3D" id="3.30.450.20">
    <property type="entry name" value="PAS domain"/>
    <property type="match status" value="2"/>
</dbReference>
<dbReference type="Pfam" id="PF13185">
    <property type="entry name" value="GAF_2"/>
    <property type="match status" value="1"/>
</dbReference>
<sequence length="601" mass="66409">MTESLPPQNDAKTSSPEPPRGDEERFRALADAGQALIWTSGLDMQCDWFNRVWLAFTGRTMDQERGAGWTEGVHPADLDDCIAIYTEAFERRQPFSMDYRLRHHSGEFRWIQDDGQPRYGADGAFLGYIGHCLDVTRRKEAELTNRVHSQVLEQVLEHAPLRDILRTIAEGIERLLSNRRAAIQLVDEENQLLLLGAAPSLPMEYNITCDGLAIAEGVGSCGTAAATLQRVIIDDVTTHPFWETLANAVREAGIGACWSEPILDSQGQVIATFATYRDDPGSPDEHEIQTVQAFSNLTRLAIEQTRQQGRLVLSDTVFRAAGDAIFVTDADGIILETNPAFTLLTGYTAGEAVGQNPGLLRSDQHDQPFFTQLWEMLLATGQWEGELWNRRKDGSLFAAQTTIRAVPDTSGQTRHFVVVFSDITERKALQAQLEHNASHDLLTGLPNRAVFQDRLHQAMAMTDRSDGLLAVIYLDLDGFKQVNDLLGHSAGDALLVQAGTRFNACLRQQDTLARIGGDEFAGILLDLKTPADAQPVLERILGACKGLCDSNLHGEASISVSIGVSFYPQSTPVEPDGLLRQADHAMYQAKQAGRNRYCFHR</sequence>
<feature type="region of interest" description="Disordered" evidence="2">
    <location>
        <begin position="1"/>
        <end position="23"/>
    </location>
</feature>
<dbReference type="RefSeq" id="WP_025281935.1">
    <property type="nucleotide sequence ID" value="NZ_CP007268.1"/>
</dbReference>
<protein>
    <submittedName>
        <fullName evidence="6">Diguanylate cyclase</fullName>
    </submittedName>
</protein>
<dbReference type="PROSITE" id="PS50887">
    <property type="entry name" value="GGDEF"/>
    <property type="match status" value="1"/>
</dbReference>
<keyword evidence="7" id="KW-1185">Reference proteome</keyword>
<accession>W8KJY1</accession>
<evidence type="ECO:0000259" key="4">
    <source>
        <dbReference type="PROSITE" id="PS50113"/>
    </source>
</evidence>
<dbReference type="NCBIfam" id="TIGR00254">
    <property type="entry name" value="GGDEF"/>
    <property type="match status" value="1"/>
</dbReference>
<comment type="cofactor">
    <cofactor evidence="1">
        <name>Mg(2+)</name>
        <dbReference type="ChEBI" id="CHEBI:18420"/>
    </cofactor>
</comment>
<feature type="domain" description="GGDEF" evidence="5">
    <location>
        <begin position="467"/>
        <end position="601"/>
    </location>
</feature>
<evidence type="ECO:0000259" key="3">
    <source>
        <dbReference type="PROSITE" id="PS50112"/>
    </source>
</evidence>
<feature type="domain" description="PAC" evidence="4">
    <location>
        <begin position="381"/>
        <end position="435"/>
    </location>
</feature>
<dbReference type="Proteomes" id="UP000019442">
    <property type="component" value="Chromosome"/>
</dbReference>
<proteinExistence type="predicted"/>